<dbReference type="EMBL" id="JAMQGP010000003">
    <property type="protein sequence ID" value="MCM2679591.1"/>
    <property type="molecule type" value="Genomic_DNA"/>
</dbReference>
<comment type="cofactor">
    <cofactor evidence="1">
        <name>Zn(2+)</name>
        <dbReference type="ChEBI" id="CHEBI:29105"/>
    </cofactor>
</comment>
<evidence type="ECO:0000313" key="7">
    <source>
        <dbReference type="EMBL" id="MCM2679591.1"/>
    </source>
</evidence>
<name>A0AA41W6L0_9GAMM</name>
<feature type="domain" description="Succinylglutamate desuccinylase/Aspartoacylase catalytic" evidence="6">
    <location>
        <begin position="135"/>
        <end position="299"/>
    </location>
</feature>
<keyword evidence="3" id="KW-0378">Hydrolase</keyword>
<evidence type="ECO:0000313" key="8">
    <source>
        <dbReference type="Proteomes" id="UP001165393"/>
    </source>
</evidence>
<dbReference type="InterPro" id="IPR055438">
    <property type="entry name" value="AstE_AspA_cat"/>
</dbReference>
<evidence type="ECO:0000256" key="5">
    <source>
        <dbReference type="SAM" id="MobiDB-lite"/>
    </source>
</evidence>
<dbReference type="SUPFAM" id="SSF53187">
    <property type="entry name" value="Zn-dependent exopeptidases"/>
    <property type="match status" value="1"/>
</dbReference>
<dbReference type="Proteomes" id="UP001165393">
    <property type="component" value="Unassembled WGS sequence"/>
</dbReference>
<evidence type="ECO:0000256" key="4">
    <source>
        <dbReference type="ARBA" id="ARBA00022833"/>
    </source>
</evidence>
<dbReference type="InterPro" id="IPR053138">
    <property type="entry name" value="N-alpha-Ac-DABA_deacetylase"/>
</dbReference>
<gene>
    <name evidence="7" type="ORF">NAF29_07905</name>
</gene>
<evidence type="ECO:0000259" key="6">
    <source>
        <dbReference type="Pfam" id="PF24827"/>
    </source>
</evidence>
<dbReference type="PANTHER" id="PTHR37326">
    <property type="entry name" value="BLL3975 PROTEIN"/>
    <property type="match status" value="1"/>
</dbReference>
<keyword evidence="2" id="KW-0479">Metal-binding</keyword>
<feature type="compositionally biased region" description="Polar residues" evidence="5">
    <location>
        <begin position="530"/>
        <end position="554"/>
    </location>
</feature>
<dbReference type="GO" id="GO:0046872">
    <property type="term" value="F:metal ion binding"/>
    <property type="evidence" value="ECO:0007669"/>
    <property type="project" value="UniProtKB-KW"/>
</dbReference>
<feature type="region of interest" description="Disordered" evidence="5">
    <location>
        <begin position="432"/>
        <end position="452"/>
    </location>
</feature>
<keyword evidence="4" id="KW-0862">Zinc</keyword>
<evidence type="ECO:0000256" key="3">
    <source>
        <dbReference type="ARBA" id="ARBA00022801"/>
    </source>
</evidence>
<dbReference type="RefSeq" id="WP_251261038.1">
    <property type="nucleotide sequence ID" value="NZ_JAMQGP010000003.1"/>
</dbReference>
<comment type="caution">
    <text evidence="7">The sequence shown here is derived from an EMBL/GenBank/DDBJ whole genome shotgun (WGS) entry which is preliminary data.</text>
</comment>
<feature type="region of interest" description="Disordered" evidence="5">
    <location>
        <begin position="465"/>
        <end position="485"/>
    </location>
</feature>
<sequence>MSMYFALLTPHFLAAQEQALLNENEDITPTFARETSHENLPDADLITDVEIGSAELVGEAVEAESSQGLPVADSAAYPQLQSANNEAVEPEWGNLELLGGSVAPGTEQALGWFSGHLPGGFQMATPVVIVHGSEPGPRICLTAALHGDEVNGVEIARRVVQNIDPAQLKGSIISVPVVNMDGLWRKDRYMSDRRDLNRAFPGSPNGTTAAQVAYSLFNNIVKHCDSLIDLHSGSMYRENLPQLRADLTTTAVADMASEFGEIAVLQSLAPLGSLRGSATAAGIPTVVMEVGGPFTLDVGMVEISVKSVRSYLASQGMIKRSYFWSKPQPIFYESKWVRSRQGGILINEVELGEKPRKGKLLGVVRNPITDSVEEIRAPFDAVVLGRAQNQFVSAGYAVYNLGKRSTFEDLEQKGEVVKKSVARKNAQELGLNDGIVPPEANVQPEEPPLPSEQIIDEQNPEIEPVHQATESGSVMRETRNNQAAEEAVSKVKIELNTVPTEQHALSTEISLELAPSQQVANPGDIKLSENIVNQESPEGTSDSQRSTPEQSSMDDLSEDEH</sequence>
<dbReference type="Gene3D" id="3.40.630.10">
    <property type="entry name" value="Zn peptidases"/>
    <property type="match status" value="1"/>
</dbReference>
<reference evidence="7 8" key="1">
    <citation type="journal article" date="2013" name="Antonie Van Leeuwenhoek">
        <title>Echinimonas agarilytica gen. nov., sp. nov., a new gammaproteobacterium isolated from the sea urchin Strongylocentrotus intermedius.</title>
        <authorList>
            <person name="Nedashkovskaya O.I."/>
            <person name="Stenkova A.M."/>
            <person name="Zhukova N.V."/>
            <person name="Van Trappen S."/>
            <person name="Lee J.S."/>
            <person name="Kim S.B."/>
        </authorList>
    </citation>
    <scope>NUCLEOTIDE SEQUENCE [LARGE SCALE GENOMIC DNA]</scope>
    <source>
        <strain evidence="7 8">KMM 6351</strain>
    </source>
</reference>
<dbReference type="AlphaFoldDB" id="A0AA41W6L0"/>
<keyword evidence="8" id="KW-1185">Reference proteome</keyword>
<dbReference type="PANTHER" id="PTHR37326:SF2">
    <property type="entry name" value="SUCCINYLGLUTAMATE DESUCCINYLASE_ASPARTOACYLASE FAMILY PROTEIN"/>
    <property type="match status" value="1"/>
</dbReference>
<dbReference type="CDD" id="cd06251">
    <property type="entry name" value="M14_ASTE_ASPA-like"/>
    <property type="match status" value="1"/>
</dbReference>
<feature type="region of interest" description="Disordered" evidence="5">
    <location>
        <begin position="515"/>
        <end position="561"/>
    </location>
</feature>
<accession>A0AA41W6L0</accession>
<evidence type="ECO:0000256" key="2">
    <source>
        <dbReference type="ARBA" id="ARBA00022723"/>
    </source>
</evidence>
<organism evidence="7 8">
    <name type="scientific">Echinimonas agarilytica</name>
    <dbReference type="NCBI Taxonomy" id="1215918"/>
    <lineage>
        <taxon>Bacteria</taxon>
        <taxon>Pseudomonadati</taxon>
        <taxon>Pseudomonadota</taxon>
        <taxon>Gammaproteobacteria</taxon>
        <taxon>Alteromonadales</taxon>
        <taxon>Echinimonadaceae</taxon>
        <taxon>Echinimonas</taxon>
    </lineage>
</organism>
<protein>
    <submittedName>
        <fullName evidence="7">Succinylglutamate desuccinylase/aspartoacylase family protein</fullName>
    </submittedName>
</protein>
<proteinExistence type="predicted"/>
<dbReference type="GO" id="GO:0016788">
    <property type="term" value="F:hydrolase activity, acting on ester bonds"/>
    <property type="evidence" value="ECO:0007669"/>
    <property type="project" value="InterPro"/>
</dbReference>
<evidence type="ECO:0000256" key="1">
    <source>
        <dbReference type="ARBA" id="ARBA00001947"/>
    </source>
</evidence>
<dbReference type="Pfam" id="PF24827">
    <property type="entry name" value="AstE_AspA_cat"/>
    <property type="match status" value="1"/>
</dbReference>